<dbReference type="GO" id="GO:0008234">
    <property type="term" value="F:cysteine-type peptidase activity"/>
    <property type="evidence" value="ECO:0007669"/>
    <property type="project" value="InterPro"/>
</dbReference>
<keyword evidence="4" id="KW-1185">Reference proteome</keyword>
<dbReference type="Proteomes" id="UP000835052">
    <property type="component" value="Unassembled WGS sequence"/>
</dbReference>
<dbReference type="Gene3D" id="3.90.70.10">
    <property type="entry name" value="Cysteine proteinases"/>
    <property type="match status" value="1"/>
</dbReference>
<dbReference type="AlphaFoldDB" id="A0A8S1HSC5"/>
<dbReference type="Pfam" id="PF00112">
    <property type="entry name" value="Peptidase_C1"/>
    <property type="match status" value="1"/>
</dbReference>
<feature type="domain" description="Peptidase C1A papain C-terminal" evidence="2">
    <location>
        <begin position="14"/>
        <end position="68"/>
    </location>
</feature>
<comment type="similarity">
    <text evidence="1">Belongs to the peptidase C1 family.</text>
</comment>
<accession>A0A8S1HSC5</accession>
<dbReference type="PROSITE" id="PS00639">
    <property type="entry name" value="THIOL_PROTEASE_HIS"/>
    <property type="match status" value="1"/>
</dbReference>
<dbReference type="InterPro" id="IPR038765">
    <property type="entry name" value="Papain-like_cys_pep_sf"/>
</dbReference>
<name>A0A8S1HSC5_9PELO</name>
<dbReference type="OrthoDB" id="65740at2759"/>
<evidence type="ECO:0000256" key="1">
    <source>
        <dbReference type="ARBA" id="ARBA00008455"/>
    </source>
</evidence>
<dbReference type="InterPro" id="IPR013128">
    <property type="entry name" value="Peptidase_C1A"/>
</dbReference>
<dbReference type="SUPFAM" id="SSF54001">
    <property type="entry name" value="Cysteine proteinases"/>
    <property type="match status" value="1"/>
</dbReference>
<dbReference type="InterPro" id="IPR000668">
    <property type="entry name" value="Peptidase_C1A_C"/>
</dbReference>
<dbReference type="InterPro" id="IPR025660">
    <property type="entry name" value="Pept_his_AS"/>
</dbReference>
<comment type="caution">
    <text evidence="3">The sequence shown here is derived from an EMBL/GenBank/DDBJ whole genome shotgun (WGS) entry which is preliminary data.</text>
</comment>
<reference evidence="3" key="1">
    <citation type="submission" date="2020-10" db="EMBL/GenBank/DDBJ databases">
        <authorList>
            <person name="Kikuchi T."/>
        </authorList>
    </citation>
    <scope>NUCLEOTIDE SEQUENCE</scope>
    <source>
        <strain evidence="3">NKZ352</strain>
    </source>
</reference>
<proteinExistence type="inferred from homology"/>
<sequence length="82" mass="9835">MRKIKIYLHCLNANTLQFYRHGVTHPWKIFCEPFMLNHGVLIVGYGVDGRKPYWTIKNSWGTNWGEKGILPSLPWQKRLWRH</sequence>
<dbReference type="PANTHER" id="PTHR12411">
    <property type="entry name" value="CYSTEINE PROTEASE FAMILY C1-RELATED"/>
    <property type="match status" value="1"/>
</dbReference>
<dbReference type="EMBL" id="CAJGYM010000085">
    <property type="protein sequence ID" value="CAD6197070.1"/>
    <property type="molecule type" value="Genomic_DNA"/>
</dbReference>
<organism evidence="3 4">
    <name type="scientific">Caenorhabditis auriculariae</name>
    <dbReference type="NCBI Taxonomy" id="2777116"/>
    <lineage>
        <taxon>Eukaryota</taxon>
        <taxon>Metazoa</taxon>
        <taxon>Ecdysozoa</taxon>
        <taxon>Nematoda</taxon>
        <taxon>Chromadorea</taxon>
        <taxon>Rhabditida</taxon>
        <taxon>Rhabditina</taxon>
        <taxon>Rhabditomorpha</taxon>
        <taxon>Rhabditoidea</taxon>
        <taxon>Rhabditidae</taxon>
        <taxon>Peloderinae</taxon>
        <taxon>Caenorhabditis</taxon>
    </lineage>
</organism>
<evidence type="ECO:0000313" key="4">
    <source>
        <dbReference type="Proteomes" id="UP000835052"/>
    </source>
</evidence>
<evidence type="ECO:0000313" key="3">
    <source>
        <dbReference type="EMBL" id="CAD6197070.1"/>
    </source>
</evidence>
<gene>
    <name evidence="3" type="ORF">CAUJ_LOCUS12980</name>
</gene>
<evidence type="ECO:0000259" key="2">
    <source>
        <dbReference type="Pfam" id="PF00112"/>
    </source>
</evidence>
<protein>
    <recommendedName>
        <fullName evidence="2">Peptidase C1A papain C-terminal domain-containing protein</fullName>
    </recommendedName>
</protein>
<dbReference type="GO" id="GO:0006508">
    <property type="term" value="P:proteolysis"/>
    <property type="evidence" value="ECO:0007669"/>
    <property type="project" value="InterPro"/>
</dbReference>